<dbReference type="RefSeq" id="WP_369228671.1">
    <property type="nucleotide sequence ID" value="NZ_CP163442.1"/>
</dbReference>
<evidence type="ECO:0000256" key="1">
    <source>
        <dbReference type="ARBA" id="ARBA00010641"/>
    </source>
</evidence>
<evidence type="ECO:0000256" key="2">
    <source>
        <dbReference type="ARBA" id="ARBA00023015"/>
    </source>
</evidence>
<feature type="region of interest" description="Disordered" evidence="6">
    <location>
        <begin position="62"/>
        <end position="84"/>
    </location>
</feature>
<dbReference type="InterPro" id="IPR039425">
    <property type="entry name" value="RNA_pol_sigma-70-like"/>
</dbReference>
<dbReference type="InterPro" id="IPR007627">
    <property type="entry name" value="RNA_pol_sigma70_r2"/>
</dbReference>
<dbReference type="InterPro" id="IPR036388">
    <property type="entry name" value="WH-like_DNA-bd_sf"/>
</dbReference>
<evidence type="ECO:0000259" key="7">
    <source>
        <dbReference type="Pfam" id="PF04542"/>
    </source>
</evidence>
<reference evidence="8" key="1">
    <citation type="submission" date="2024-07" db="EMBL/GenBank/DDBJ databases">
        <authorList>
            <person name="Yu S.T."/>
        </authorList>
    </citation>
    <scope>NUCLEOTIDE SEQUENCE</scope>
    <source>
        <strain evidence="8">R39</strain>
        <plasmid evidence="8">unnamed1</plasmid>
    </source>
</reference>
<dbReference type="SUPFAM" id="SSF88946">
    <property type="entry name" value="Sigma2 domain of RNA polymerase sigma factors"/>
    <property type="match status" value="1"/>
</dbReference>
<dbReference type="InterPro" id="IPR013325">
    <property type="entry name" value="RNA_pol_sigma_r2"/>
</dbReference>
<evidence type="ECO:0000256" key="3">
    <source>
        <dbReference type="ARBA" id="ARBA00023082"/>
    </source>
</evidence>
<feature type="compositionally biased region" description="Polar residues" evidence="6">
    <location>
        <begin position="64"/>
        <end position="79"/>
    </location>
</feature>
<gene>
    <name evidence="8" type="ORF">AB5J52_49660</name>
</gene>
<proteinExistence type="inferred from homology"/>
<protein>
    <submittedName>
        <fullName evidence="8">RNA polymerase sigma factor</fullName>
    </submittedName>
</protein>
<dbReference type="InterPro" id="IPR013324">
    <property type="entry name" value="RNA_pol_sigma_r3/r4-like"/>
</dbReference>
<dbReference type="GO" id="GO:0016987">
    <property type="term" value="F:sigma factor activity"/>
    <property type="evidence" value="ECO:0007669"/>
    <property type="project" value="UniProtKB-KW"/>
</dbReference>
<dbReference type="PANTHER" id="PTHR43133:SF8">
    <property type="entry name" value="RNA POLYMERASE SIGMA FACTOR HI_1459-RELATED"/>
    <property type="match status" value="1"/>
</dbReference>
<keyword evidence="4" id="KW-0238">DNA-binding</keyword>
<evidence type="ECO:0000256" key="5">
    <source>
        <dbReference type="ARBA" id="ARBA00023163"/>
    </source>
</evidence>
<name>A0AB39R784_9ACTN</name>
<evidence type="ECO:0000313" key="8">
    <source>
        <dbReference type="EMBL" id="XDQ50152.1"/>
    </source>
</evidence>
<dbReference type="Pfam" id="PF04542">
    <property type="entry name" value="Sigma70_r2"/>
    <property type="match status" value="1"/>
</dbReference>
<dbReference type="GO" id="GO:0006352">
    <property type="term" value="P:DNA-templated transcription initiation"/>
    <property type="evidence" value="ECO:0007669"/>
    <property type="project" value="InterPro"/>
</dbReference>
<dbReference type="AlphaFoldDB" id="A0AB39R784"/>
<dbReference type="SUPFAM" id="SSF88659">
    <property type="entry name" value="Sigma3 and sigma4 domains of RNA polymerase sigma factors"/>
    <property type="match status" value="1"/>
</dbReference>
<feature type="region of interest" description="Disordered" evidence="6">
    <location>
        <begin position="29"/>
        <end position="48"/>
    </location>
</feature>
<comment type="similarity">
    <text evidence="1">Belongs to the sigma-70 factor family. ECF subfamily.</text>
</comment>
<dbReference type="GO" id="GO:0003677">
    <property type="term" value="F:DNA binding"/>
    <property type="evidence" value="ECO:0007669"/>
    <property type="project" value="UniProtKB-KW"/>
</dbReference>
<keyword evidence="5" id="KW-0804">Transcription</keyword>
<dbReference type="NCBIfam" id="TIGR02937">
    <property type="entry name" value="sigma70-ECF"/>
    <property type="match status" value="1"/>
</dbReference>
<dbReference type="Gene3D" id="1.10.1740.10">
    <property type="match status" value="1"/>
</dbReference>
<dbReference type="InterPro" id="IPR014284">
    <property type="entry name" value="RNA_pol_sigma-70_dom"/>
</dbReference>
<sequence>MPFVNPPFRSGSGGASAAYVTPVRHRCSMGHAASRRSPADRGPDFRNSLAMIPHPGAALYSSAGHYTTSADQPGQQNADPPTEKLTDQELTQLVRGGCTEAFTELFNRHRGAAYRLASMHTNDTYTAQDFVAEAFFRVLQALRTGGGPSTSFRSYLLRVLRNLVTESGRNAGRQVPVPDVSAYEVEYAASAGNEALREYEHVLVRKALSSLSDRWRTILWCTVVQSQQPASIADTMGISPNSVAALAYRAKEGLRQAYLSVHLDHEGYPSRCAYYVDRLAAYSRGRLGECGSEEVMVHLGDCDTCAGLHQEIQEMNHFLPV</sequence>
<evidence type="ECO:0000256" key="4">
    <source>
        <dbReference type="ARBA" id="ARBA00023125"/>
    </source>
</evidence>
<keyword evidence="8" id="KW-0614">Plasmid</keyword>
<dbReference type="Gene3D" id="1.10.10.10">
    <property type="entry name" value="Winged helix-like DNA-binding domain superfamily/Winged helix DNA-binding domain"/>
    <property type="match status" value="1"/>
</dbReference>
<keyword evidence="3" id="KW-0731">Sigma factor</keyword>
<keyword evidence="2" id="KW-0805">Transcription regulation</keyword>
<accession>A0AB39R784</accession>
<feature type="domain" description="RNA polymerase sigma-70 region 2" evidence="7">
    <location>
        <begin position="105"/>
        <end position="173"/>
    </location>
</feature>
<evidence type="ECO:0000256" key="6">
    <source>
        <dbReference type="SAM" id="MobiDB-lite"/>
    </source>
</evidence>
<organism evidence="8">
    <name type="scientific">Streptomyces sp. R39</name>
    <dbReference type="NCBI Taxonomy" id="3238631"/>
    <lineage>
        <taxon>Bacteria</taxon>
        <taxon>Bacillati</taxon>
        <taxon>Actinomycetota</taxon>
        <taxon>Actinomycetes</taxon>
        <taxon>Kitasatosporales</taxon>
        <taxon>Streptomycetaceae</taxon>
        <taxon>Streptomyces</taxon>
    </lineage>
</organism>
<dbReference type="PANTHER" id="PTHR43133">
    <property type="entry name" value="RNA POLYMERASE ECF-TYPE SIGMA FACTO"/>
    <property type="match status" value="1"/>
</dbReference>
<dbReference type="EMBL" id="CP163442">
    <property type="protein sequence ID" value="XDQ50152.1"/>
    <property type="molecule type" value="Genomic_DNA"/>
</dbReference>
<geneLocation type="plasmid" evidence="8">
    <name>unnamed1</name>
</geneLocation>